<dbReference type="GO" id="GO:0016020">
    <property type="term" value="C:membrane"/>
    <property type="evidence" value="ECO:0007669"/>
    <property type="project" value="UniProtKB-SubCell"/>
</dbReference>
<protein>
    <submittedName>
        <fullName evidence="10">General substrate transporter</fullName>
    </submittedName>
</protein>
<gene>
    <name evidence="10" type="ORF">BDA99DRAFT_499832</name>
</gene>
<evidence type="ECO:0000256" key="1">
    <source>
        <dbReference type="ARBA" id="ARBA00004141"/>
    </source>
</evidence>
<dbReference type="NCBIfam" id="TIGR00879">
    <property type="entry name" value="SP"/>
    <property type="match status" value="1"/>
</dbReference>
<dbReference type="PANTHER" id="PTHR48022:SF2">
    <property type="entry name" value="PLASTIDIC GLUCOSE TRANSPORTER 4"/>
    <property type="match status" value="1"/>
</dbReference>
<feature type="transmembrane region" description="Helical" evidence="8">
    <location>
        <begin position="334"/>
        <end position="353"/>
    </location>
</feature>
<evidence type="ECO:0000256" key="3">
    <source>
        <dbReference type="ARBA" id="ARBA00022448"/>
    </source>
</evidence>
<accession>A0AAD5PI03</accession>
<feature type="transmembrane region" description="Helical" evidence="8">
    <location>
        <begin position="85"/>
        <end position="107"/>
    </location>
</feature>
<dbReference type="Gene3D" id="1.20.1250.20">
    <property type="entry name" value="MFS general substrate transporter like domains"/>
    <property type="match status" value="1"/>
</dbReference>
<feature type="transmembrane region" description="Helical" evidence="8">
    <location>
        <begin position="298"/>
        <end position="322"/>
    </location>
</feature>
<feature type="transmembrane region" description="Helical" evidence="8">
    <location>
        <begin position="263"/>
        <end position="286"/>
    </location>
</feature>
<dbReference type="AlphaFoldDB" id="A0AAD5PI03"/>
<feature type="transmembrane region" description="Helical" evidence="8">
    <location>
        <begin position="419"/>
        <end position="437"/>
    </location>
</feature>
<feature type="transmembrane region" description="Helical" evidence="8">
    <location>
        <begin position="174"/>
        <end position="197"/>
    </location>
</feature>
<dbReference type="PRINTS" id="PR00171">
    <property type="entry name" value="SUGRTRNSPORT"/>
</dbReference>
<reference evidence="10" key="2">
    <citation type="submission" date="2023-02" db="EMBL/GenBank/DDBJ databases">
        <authorList>
            <consortium name="DOE Joint Genome Institute"/>
            <person name="Mondo S.J."/>
            <person name="Chang Y."/>
            <person name="Wang Y."/>
            <person name="Ahrendt S."/>
            <person name="Andreopoulos W."/>
            <person name="Barry K."/>
            <person name="Beard J."/>
            <person name="Benny G.L."/>
            <person name="Blankenship S."/>
            <person name="Bonito G."/>
            <person name="Cuomo C."/>
            <person name="Desiro A."/>
            <person name="Gervers K.A."/>
            <person name="Hundley H."/>
            <person name="Kuo A."/>
            <person name="LaButti K."/>
            <person name="Lang B.F."/>
            <person name="Lipzen A."/>
            <person name="O'Donnell K."/>
            <person name="Pangilinan J."/>
            <person name="Reynolds N."/>
            <person name="Sandor L."/>
            <person name="Smith M.W."/>
            <person name="Tsang A."/>
            <person name="Grigoriev I.V."/>
            <person name="Stajich J.E."/>
            <person name="Spatafora J.W."/>
        </authorList>
    </citation>
    <scope>NUCLEOTIDE SEQUENCE</scope>
    <source>
        <strain evidence="10">RSA 2281</strain>
    </source>
</reference>
<dbReference type="Proteomes" id="UP001209540">
    <property type="component" value="Unassembled WGS sequence"/>
</dbReference>
<dbReference type="InterPro" id="IPR005829">
    <property type="entry name" value="Sugar_transporter_CS"/>
</dbReference>
<feature type="transmembrane region" description="Helical" evidence="8">
    <location>
        <begin position="373"/>
        <end position="398"/>
    </location>
</feature>
<comment type="caution">
    <text evidence="10">The sequence shown here is derived from an EMBL/GenBank/DDBJ whole genome shotgun (WGS) entry which is preliminary data.</text>
</comment>
<evidence type="ECO:0000313" key="10">
    <source>
        <dbReference type="EMBL" id="KAI9273031.1"/>
    </source>
</evidence>
<evidence type="ECO:0000256" key="4">
    <source>
        <dbReference type="ARBA" id="ARBA00022692"/>
    </source>
</evidence>
<feature type="transmembrane region" description="Helical" evidence="8">
    <location>
        <begin position="113"/>
        <end position="130"/>
    </location>
</feature>
<reference evidence="10" key="1">
    <citation type="journal article" date="2022" name="IScience">
        <title>Evolution of zygomycete secretomes and the origins of terrestrial fungal ecologies.</title>
        <authorList>
            <person name="Chang Y."/>
            <person name="Wang Y."/>
            <person name="Mondo S."/>
            <person name="Ahrendt S."/>
            <person name="Andreopoulos W."/>
            <person name="Barry K."/>
            <person name="Beard J."/>
            <person name="Benny G.L."/>
            <person name="Blankenship S."/>
            <person name="Bonito G."/>
            <person name="Cuomo C."/>
            <person name="Desiro A."/>
            <person name="Gervers K.A."/>
            <person name="Hundley H."/>
            <person name="Kuo A."/>
            <person name="LaButti K."/>
            <person name="Lang B.F."/>
            <person name="Lipzen A."/>
            <person name="O'Donnell K."/>
            <person name="Pangilinan J."/>
            <person name="Reynolds N."/>
            <person name="Sandor L."/>
            <person name="Smith M.E."/>
            <person name="Tsang A."/>
            <person name="Grigoriev I.V."/>
            <person name="Stajich J.E."/>
            <person name="Spatafora J.W."/>
        </authorList>
    </citation>
    <scope>NUCLEOTIDE SEQUENCE</scope>
    <source>
        <strain evidence="10">RSA 2281</strain>
    </source>
</reference>
<evidence type="ECO:0000256" key="7">
    <source>
        <dbReference type="RuleBase" id="RU003346"/>
    </source>
</evidence>
<dbReference type="SUPFAM" id="SSF103473">
    <property type="entry name" value="MFS general substrate transporter"/>
    <property type="match status" value="1"/>
</dbReference>
<evidence type="ECO:0000256" key="2">
    <source>
        <dbReference type="ARBA" id="ARBA00010992"/>
    </source>
</evidence>
<sequence>MASEFSWRIYAVCLFAAFGGLCFGYDTGVLSSILTMEDFIYTMKQRDYLTPLEQGTLTGLLLAGCFVGALIAGQTAELISRKRTIILAAVVFIIGAALQTGANGYAMMVTGRAIAGLGIGGLSMIVPVYQSELAPKEIRGRLISLQQFMITVGLMISFWAGAGTNINQTGQATWRIPLGIQIAPAIILFIGAFFLPYSPRWLVSKGRNDEALQVLAKLHANGDVNSPFVQQEYREIVEQISQERAVAITNYLELFKGNTRRRLILGILIQVFQQFTGINSIMYYAPQIFKQAGIGEQSATLIASGVNGVLNMLATIPAILFMDKLGRRKTLISGAIFMGIAMLLCGIVMGATGRVFFDEAEGKHNVDMSGNSHASYFCIVMIYFFVAGFAYSWGPVGWIYPAEIYTLNVRAKASSMSTAANWLMNFVISQIVPVMLADITWGTYIFFGCCCLFMSGIVFIFFPETKGKSLEEMDAVFGGSVFAFRDIKNARNLEISTDATEKVGSIASEKV</sequence>
<dbReference type="Pfam" id="PF00083">
    <property type="entry name" value="Sugar_tr"/>
    <property type="match status" value="1"/>
</dbReference>
<comment type="similarity">
    <text evidence="2 7">Belongs to the major facilitator superfamily. Sugar transporter (TC 2.A.1.1) family.</text>
</comment>
<dbReference type="InterPro" id="IPR036259">
    <property type="entry name" value="MFS_trans_sf"/>
</dbReference>
<feature type="transmembrane region" description="Helical" evidence="8">
    <location>
        <begin position="142"/>
        <end position="162"/>
    </location>
</feature>
<keyword evidence="6 8" id="KW-0472">Membrane</keyword>
<dbReference type="InterPro" id="IPR020846">
    <property type="entry name" value="MFS_dom"/>
</dbReference>
<keyword evidence="5 8" id="KW-1133">Transmembrane helix</keyword>
<dbReference type="PROSITE" id="PS00217">
    <property type="entry name" value="SUGAR_TRANSPORT_2"/>
    <property type="match status" value="1"/>
</dbReference>
<dbReference type="InterPro" id="IPR005828">
    <property type="entry name" value="MFS_sugar_transport-like"/>
</dbReference>
<evidence type="ECO:0000256" key="5">
    <source>
        <dbReference type="ARBA" id="ARBA00022989"/>
    </source>
</evidence>
<feature type="transmembrane region" description="Helical" evidence="8">
    <location>
        <begin position="443"/>
        <end position="462"/>
    </location>
</feature>
<evidence type="ECO:0000313" key="11">
    <source>
        <dbReference type="Proteomes" id="UP001209540"/>
    </source>
</evidence>
<keyword evidence="4 8" id="KW-0812">Transmembrane</keyword>
<keyword evidence="11" id="KW-1185">Reference proteome</keyword>
<dbReference type="FunFam" id="1.20.1250.20:FF:000026">
    <property type="entry name" value="MFS quinate transporter QutD"/>
    <property type="match status" value="1"/>
</dbReference>
<organism evidence="10 11">
    <name type="scientific">Phascolomyces articulosus</name>
    <dbReference type="NCBI Taxonomy" id="60185"/>
    <lineage>
        <taxon>Eukaryota</taxon>
        <taxon>Fungi</taxon>
        <taxon>Fungi incertae sedis</taxon>
        <taxon>Mucoromycota</taxon>
        <taxon>Mucoromycotina</taxon>
        <taxon>Mucoromycetes</taxon>
        <taxon>Mucorales</taxon>
        <taxon>Lichtheimiaceae</taxon>
        <taxon>Phascolomyces</taxon>
    </lineage>
</organism>
<dbReference type="InterPro" id="IPR050360">
    <property type="entry name" value="MFS_Sugar_Transporters"/>
</dbReference>
<proteinExistence type="inferred from homology"/>
<evidence type="ECO:0000256" key="8">
    <source>
        <dbReference type="SAM" id="Phobius"/>
    </source>
</evidence>
<dbReference type="EMBL" id="JAIXMP010000005">
    <property type="protein sequence ID" value="KAI9273031.1"/>
    <property type="molecule type" value="Genomic_DNA"/>
</dbReference>
<dbReference type="PANTHER" id="PTHR48022">
    <property type="entry name" value="PLASTIDIC GLUCOSE TRANSPORTER 4"/>
    <property type="match status" value="1"/>
</dbReference>
<feature type="transmembrane region" description="Helical" evidence="8">
    <location>
        <begin position="55"/>
        <end position="73"/>
    </location>
</feature>
<comment type="subcellular location">
    <subcellularLocation>
        <location evidence="1">Membrane</location>
        <topology evidence="1">Multi-pass membrane protein</topology>
    </subcellularLocation>
</comment>
<dbReference type="CDD" id="cd17356">
    <property type="entry name" value="MFS_HXT"/>
    <property type="match status" value="1"/>
</dbReference>
<dbReference type="GO" id="GO:0005351">
    <property type="term" value="F:carbohydrate:proton symporter activity"/>
    <property type="evidence" value="ECO:0007669"/>
    <property type="project" value="TreeGrafter"/>
</dbReference>
<evidence type="ECO:0000259" key="9">
    <source>
        <dbReference type="PROSITE" id="PS50850"/>
    </source>
</evidence>
<dbReference type="PROSITE" id="PS00216">
    <property type="entry name" value="SUGAR_TRANSPORT_1"/>
    <property type="match status" value="1"/>
</dbReference>
<dbReference type="InterPro" id="IPR003663">
    <property type="entry name" value="Sugar/inositol_transpt"/>
</dbReference>
<evidence type="ECO:0000256" key="6">
    <source>
        <dbReference type="ARBA" id="ARBA00023136"/>
    </source>
</evidence>
<dbReference type="PROSITE" id="PS50850">
    <property type="entry name" value="MFS"/>
    <property type="match status" value="1"/>
</dbReference>
<name>A0AAD5PI03_9FUNG</name>
<feature type="domain" description="Major facilitator superfamily (MFS) profile" evidence="9">
    <location>
        <begin position="12"/>
        <end position="466"/>
    </location>
</feature>
<keyword evidence="3 7" id="KW-0813">Transport</keyword>